<dbReference type="Proteomes" id="UP001067231">
    <property type="component" value="Unassembled WGS sequence"/>
</dbReference>
<sequence length="835" mass="93507">MKGIKKGGVGGTKRLKWREVDLSNDLLSEFSKYGVSMIEEISDPADISFYELGKDNTSAANLSAGEARLGDEGAGKNRKSKRQASKDNERTAGELPKGETKRRKTSRKSKESPVSARSGGKTGSRSPCAIIDPEEYWEEYTDLKQGLSSWTNMMDDSSHNLGKKLAPGEMEELKSPDLIMHPSILKGLLELGFLTPTPIQSACLIPAIRDRKDIVGAAETGSGKTLAYGIPIIANIMFATQRRREKLEQKSLKEGEDFDECSIPEFLEDDETLKEFERMGFQMTNVAAFEEKAPSARSYRSDEPLSTLIVLPSRELAIQVRDHLRDVSKFTGLGVHAFVGGLSLEKQERLIATKKVQIAVGTPGRLSALIFGETEGDSMFGSEKEVSSKQVTTTLPLEELRFLVLDEVDRLIEQGHYKELKQILQLIYSDNKEKRAPRKIQTYLFSATLTLPNHLHPKFSKLSTRNTGKQSKAKMDTQENKVTSIMSEGSNRAMQSILQYVKLRENQVFVVDLSRFKTKSSSCEEEGPNQSKDKSGGIIQLPKGLRISMIKCEADEVEMRLVAYLLKYFSPEWESKARNNICSLCPSSLQNGRILVFVNSISYVYRLAPLLSLVLVCKDTHERELPGSKKRRKCGKECQEKSLKIIGIHGNLSQKQRIQAIESFKTSKSAILICTDVLARGLDIPEVDVVVHLQAPRNVSLMIHRSGRTARASREGDCVLFCTPKDVPTYTKHLKAISLAFDSVGPPAEMEDLSSSQVSHVQKRLELANEIEGLGHSILRKKRNNNWMLNKANEADLELSDQEEFSFSPEQMKEIQSLHSKRNYLLEFVRVFQGF</sequence>
<evidence type="ECO:0000256" key="5">
    <source>
        <dbReference type="ARBA" id="ARBA00022884"/>
    </source>
</evidence>
<dbReference type="PROSITE" id="PS51192">
    <property type="entry name" value="HELICASE_ATP_BIND_1"/>
    <property type="match status" value="1"/>
</dbReference>
<comment type="caution">
    <text evidence="12">The sequence shown here is derived from an EMBL/GenBank/DDBJ whole genome shotgun (WGS) entry which is preliminary data.</text>
</comment>
<evidence type="ECO:0000256" key="6">
    <source>
        <dbReference type="PROSITE-ProRule" id="PRU00552"/>
    </source>
</evidence>
<dbReference type="InterPro" id="IPR027417">
    <property type="entry name" value="P-loop_NTPase"/>
</dbReference>
<dbReference type="PANTHER" id="PTHR24031">
    <property type="entry name" value="RNA HELICASE"/>
    <property type="match status" value="1"/>
</dbReference>
<organism evidence="12">
    <name type="scientific">Cryptosporidium canis</name>
    <dbReference type="NCBI Taxonomy" id="195482"/>
    <lineage>
        <taxon>Eukaryota</taxon>
        <taxon>Sar</taxon>
        <taxon>Alveolata</taxon>
        <taxon>Apicomplexa</taxon>
        <taxon>Conoidasida</taxon>
        <taxon>Coccidia</taxon>
        <taxon>Eucoccidiorida</taxon>
        <taxon>Eimeriorina</taxon>
        <taxon>Cryptosporidiidae</taxon>
        <taxon>Cryptosporidium</taxon>
    </lineage>
</organism>
<feature type="short sequence motif" description="Q motif" evidence="6">
    <location>
        <begin position="173"/>
        <end position="201"/>
    </location>
</feature>
<proteinExistence type="inferred from homology"/>
<comment type="catalytic activity">
    <reaction evidence="7">
        <text>ATP + H2O = ADP + phosphate + H(+)</text>
        <dbReference type="Rhea" id="RHEA:13065"/>
        <dbReference type="ChEBI" id="CHEBI:15377"/>
        <dbReference type="ChEBI" id="CHEBI:15378"/>
        <dbReference type="ChEBI" id="CHEBI:30616"/>
        <dbReference type="ChEBI" id="CHEBI:43474"/>
        <dbReference type="ChEBI" id="CHEBI:456216"/>
        <dbReference type="EC" id="3.6.4.13"/>
    </reaction>
</comment>
<evidence type="ECO:0000256" key="7">
    <source>
        <dbReference type="RuleBase" id="RU365068"/>
    </source>
</evidence>
<evidence type="ECO:0000256" key="8">
    <source>
        <dbReference type="SAM" id="MobiDB-lite"/>
    </source>
</evidence>
<evidence type="ECO:0000256" key="1">
    <source>
        <dbReference type="ARBA" id="ARBA00022741"/>
    </source>
</evidence>
<reference evidence="12" key="1">
    <citation type="submission" date="2022-10" db="EMBL/GenBank/DDBJ databases">
        <title>Adaptive evolution leads to modifications in subtelomeric GC content in a zoonotic Cryptosporidium species.</title>
        <authorList>
            <person name="Li J."/>
            <person name="Feng Y."/>
            <person name="Xiao L."/>
        </authorList>
    </citation>
    <scope>NUCLEOTIDE SEQUENCE</scope>
    <source>
        <strain evidence="12">33844</strain>
    </source>
</reference>
<dbReference type="Pfam" id="PF00271">
    <property type="entry name" value="Helicase_C"/>
    <property type="match status" value="1"/>
</dbReference>
<evidence type="ECO:0000256" key="4">
    <source>
        <dbReference type="ARBA" id="ARBA00022840"/>
    </source>
</evidence>
<dbReference type="PROSITE" id="PS51194">
    <property type="entry name" value="HELICASE_CTER"/>
    <property type="match status" value="1"/>
</dbReference>
<dbReference type="Gene3D" id="3.40.50.300">
    <property type="entry name" value="P-loop containing nucleotide triphosphate hydrolases"/>
    <property type="match status" value="2"/>
</dbReference>
<dbReference type="OrthoDB" id="4310724at2759"/>
<dbReference type="EC" id="3.6.4.13" evidence="7"/>
<dbReference type="InterPro" id="IPR014014">
    <property type="entry name" value="RNA_helicase_DEAD_Q_motif"/>
</dbReference>
<dbReference type="InterPro" id="IPR011545">
    <property type="entry name" value="DEAD/DEAH_box_helicase_dom"/>
</dbReference>
<feature type="domain" description="DEAD-box RNA helicase Q" evidence="11">
    <location>
        <begin position="173"/>
        <end position="201"/>
    </location>
</feature>
<dbReference type="EMBL" id="JAPCXC010000042">
    <property type="protein sequence ID" value="KAJ1608598.1"/>
    <property type="molecule type" value="Genomic_DNA"/>
</dbReference>
<dbReference type="GO" id="GO:0016787">
    <property type="term" value="F:hydrolase activity"/>
    <property type="evidence" value="ECO:0007669"/>
    <property type="project" value="UniProtKB-KW"/>
</dbReference>
<evidence type="ECO:0000313" key="12">
    <source>
        <dbReference type="EMBL" id="KAJ1608598.1"/>
    </source>
</evidence>
<keyword evidence="1 7" id="KW-0547">Nucleotide-binding</keyword>
<keyword evidence="3 7" id="KW-0347">Helicase</keyword>
<comment type="function">
    <text evidence="7">RNA helicase.</text>
</comment>
<feature type="domain" description="Helicase C-terminal" evidence="10">
    <location>
        <begin position="580"/>
        <end position="754"/>
    </location>
</feature>
<dbReference type="PROSITE" id="PS51195">
    <property type="entry name" value="Q_MOTIF"/>
    <property type="match status" value="1"/>
</dbReference>
<comment type="similarity">
    <text evidence="7">Belongs to the DEAD box helicase family.</text>
</comment>
<keyword evidence="5 7" id="KW-0694">RNA-binding</keyword>
<feature type="region of interest" description="Disordered" evidence="8">
    <location>
        <begin position="63"/>
        <end position="128"/>
    </location>
</feature>
<accession>A0A9D5DG56</accession>
<dbReference type="Pfam" id="PF00270">
    <property type="entry name" value="DEAD"/>
    <property type="match status" value="1"/>
</dbReference>
<dbReference type="CDD" id="cd18787">
    <property type="entry name" value="SF2_C_DEAD"/>
    <property type="match status" value="1"/>
</dbReference>
<dbReference type="InterPro" id="IPR001650">
    <property type="entry name" value="Helicase_C-like"/>
</dbReference>
<evidence type="ECO:0000259" key="10">
    <source>
        <dbReference type="PROSITE" id="PS51194"/>
    </source>
</evidence>
<gene>
    <name evidence="12" type="ORF">OJ253_1856</name>
</gene>
<feature type="domain" description="Helicase ATP-binding" evidence="9">
    <location>
        <begin position="205"/>
        <end position="450"/>
    </location>
</feature>
<evidence type="ECO:0000259" key="9">
    <source>
        <dbReference type="PROSITE" id="PS51192"/>
    </source>
</evidence>
<feature type="compositionally biased region" description="Polar residues" evidence="8">
    <location>
        <begin position="461"/>
        <end position="470"/>
    </location>
</feature>
<comment type="domain">
    <text evidence="7">The Q motif is unique to and characteristic of the DEAD box family of RNA helicases and controls ATP binding and hydrolysis.</text>
</comment>
<keyword evidence="2 7" id="KW-0378">Hydrolase</keyword>
<evidence type="ECO:0000259" key="11">
    <source>
        <dbReference type="PROSITE" id="PS51195"/>
    </source>
</evidence>
<keyword evidence="4 7" id="KW-0067">ATP-binding</keyword>
<dbReference type="GO" id="GO:0003724">
    <property type="term" value="F:RNA helicase activity"/>
    <property type="evidence" value="ECO:0007669"/>
    <property type="project" value="UniProtKB-EC"/>
</dbReference>
<dbReference type="SMART" id="SM00490">
    <property type="entry name" value="HELICc"/>
    <property type="match status" value="1"/>
</dbReference>
<evidence type="ECO:0000256" key="3">
    <source>
        <dbReference type="ARBA" id="ARBA00022806"/>
    </source>
</evidence>
<dbReference type="SMART" id="SM00487">
    <property type="entry name" value="DEXDc"/>
    <property type="match status" value="1"/>
</dbReference>
<dbReference type="SUPFAM" id="SSF52540">
    <property type="entry name" value="P-loop containing nucleoside triphosphate hydrolases"/>
    <property type="match status" value="2"/>
</dbReference>
<feature type="compositionally biased region" description="Basic and acidic residues" evidence="8">
    <location>
        <begin position="84"/>
        <end position="99"/>
    </location>
</feature>
<dbReference type="AlphaFoldDB" id="A0A9D5DG56"/>
<dbReference type="GO" id="GO:0003723">
    <property type="term" value="F:RNA binding"/>
    <property type="evidence" value="ECO:0007669"/>
    <property type="project" value="UniProtKB-UniRule"/>
</dbReference>
<feature type="region of interest" description="Disordered" evidence="8">
    <location>
        <begin position="457"/>
        <end position="480"/>
    </location>
</feature>
<dbReference type="InterPro" id="IPR014001">
    <property type="entry name" value="Helicase_ATP-bd"/>
</dbReference>
<evidence type="ECO:0000256" key="2">
    <source>
        <dbReference type="ARBA" id="ARBA00022801"/>
    </source>
</evidence>
<protein>
    <recommendedName>
        <fullName evidence="7">ATP-dependent RNA helicase</fullName>
        <ecNumber evidence="7">3.6.4.13</ecNumber>
    </recommendedName>
</protein>
<dbReference type="GO" id="GO:0005524">
    <property type="term" value="F:ATP binding"/>
    <property type="evidence" value="ECO:0007669"/>
    <property type="project" value="UniProtKB-UniRule"/>
</dbReference>
<name>A0A9D5DG56_9CRYT</name>